<feature type="non-terminal residue" evidence="3">
    <location>
        <position position="1"/>
    </location>
</feature>
<dbReference type="OrthoDB" id="676979at2759"/>
<dbReference type="EMBL" id="BDIP01000867">
    <property type="protein sequence ID" value="GIQ82939.1"/>
    <property type="molecule type" value="Genomic_DNA"/>
</dbReference>
<dbReference type="SUPFAM" id="SSF49464">
    <property type="entry name" value="Carboxypeptidase regulatory domain-like"/>
    <property type="match status" value="1"/>
</dbReference>
<dbReference type="AlphaFoldDB" id="A0A9K3CWK7"/>
<keyword evidence="2" id="KW-0732">Signal</keyword>
<proteinExistence type="predicted"/>
<reference evidence="3 4" key="1">
    <citation type="journal article" date="2018" name="PLoS ONE">
        <title>The draft genome of Kipferlia bialata reveals reductive genome evolution in fornicate parasites.</title>
        <authorList>
            <person name="Tanifuji G."/>
            <person name="Takabayashi S."/>
            <person name="Kume K."/>
            <person name="Takagi M."/>
            <person name="Nakayama T."/>
            <person name="Kamikawa R."/>
            <person name="Inagaki Y."/>
            <person name="Hashimoto T."/>
        </authorList>
    </citation>
    <scope>NUCLEOTIDE SEQUENCE [LARGE SCALE GENOMIC DNA]</scope>
    <source>
        <strain evidence="3">NY0173</strain>
    </source>
</reference>
<sequence length="348" mass="37088">MILLLSALLLFGALCAVPASASLCYGIDERDALEAIYIATGGPYWLQGPGWLNYPDYCTWEGVGCDGVGHVISLSMASFGMTGQLPEEIGCLPYLQTLIMTDNNMLTTFPYGMCNLPMLSTINLNGANVIGALPECVCDMPSLQTLLLNRNYLESALPTCLGSNPTLDTFTAECAYVEGTLPEGLYNGNVADVQVRCNFGLLCPNPNAVSPNTTLLCGTDDCDESCSVIDPLQCAPVIEITGCGPYFLEGTPCNFFGVSGHVQKEGTGQDLPGVAVCAYPPASVDFLACTTTNLDGEYLLDLTSFAGDYTELRIEFSHPAFITKDVEIEVPVCGLLTVDVDLVINPDE</sequence>
<comment type="subcellular location">
    <subcellularLocation>
        <location evidence="1">Cell envelope</location>
    </subcellularLocation>
</comment>
<dbReference type="InterPro" id="IPR032675">
    <property type="entry name" value="LRR_dom_sf"/>
</dbReference>
<keyword evidence="4" id="KW-1185">Reference proteome</keyword>
<dbReference type="PANTHER" id="PTHR48059">
    <property type="entry name" value="POLYGALACTURONASE INHIBITOR 1"/>
    <property type="match status" value="1"/>
</dbReference>
<feature type="chain" id="PRO_5039917258" description="Leucine-rich repeat-containing N-terminal plant-type domain-containing protein" evidence="2">
    <location>
        <begin position="22"/>
        <end position="348"/>
    </location>
</feature>
<dbReference type="InterPro" id="IPR051848">
    <property type="entry name" value="PGIP"/>
</dbReference>
<evidence type="ECO:0008006" key="5">
    <source>
        <dbReference type="Google" id="ProtNLM"/>
    </source>
</evidence>
<dbReference type="Proteomes" id="UP000265618">
    <property type="component" value="Unassembled WGS sequence"/>
</dbReference>
<dbReference type="Gene3D" id="2.60.40.1120">
    <property type="entry name" value="Carboxypeptidase-like, regulatory domain"/>
    <property type="match status" value="1"/>
</dbReference>
<accession>A0A9K3CWK7</accession>
<comment type="caution">
    <text evidence="3">The sequence shown here is derived from an EMBL/GenBank/DDBJ whole genome shotgun (WGS) entry which is preliminary data.</text>
</comment>
<dbReference type="SUPFAM" id="SSF52058">
    <property type="entry name" value="L domain-like"/>
    <property type="match status" value="1"/>
</dbReference>
<organism evidence="3 4">
    <name type="scientific">Kipferlia bialata</name>
    <dbReference type="NCBI Taxonomy" id="797122"/>
    <lineage>
        <taxon>Eukaryota</taxon>
        <taxon>Metamonada</taxon>
        <taxon>Carpediemonas-like organisms</taxon>
        <taxon>Kipferlia</taxon>
    </lineage>
</organism>
<protein>
    <recommendedName>
        <fullName evidence="5">Leucine-rich repeat-containing N-terminal plant-type domain-containing protein</fullName>
    </recommendedName>
</protein>
<evidence type="ECO:0000313" key="3">
    <source>
        <dbReference type="EMBL" id="GIQ82939.1"/>
    </source>
</evidence>
<dbReference type="PANTHER" id="PTHR48059:SF12">
    <property type="entry name" value="POLYGALACTURONASE INHIBITOR 1-LIKE"/>
    <property type="match status" value="1"/>
</dbReference>
<gene>
    <name evidence="3" type="ORF">KIPB_004170</name>
</gene>
<dbReference type="InterPro" id="IPR008969">
    <property type="entry name" value="CarboxyPept-like_regulatory"/>
</dbReference>
<dbReference type="Gene3D" id="3.80.10.10">
    <property type="entry name" value="Ribonuclease Inhibitor"/>
    <property type="match status" value="1"/>
</dbReference>
<feature type="signal peptide" evidence="2">
    <location>
        <begin position="1"/>
        <end position="21"/>
    </location>
</feature>
<evidence type="ECO:0000256" key="2">
    <source>
        <dbReference type="SAM" id="SignalP"/>
    </source>
</evidence>
<evidence type="ECO:0000256" key="1">
    <source>
        <dbReference type="ARBA" id="ARBA00004196"/>
    </source>
</evidence>
<name>A0A9K3CWK7_9EUKA</name>
<evidence type="ECO:0000313" key="4">
    <source>
        <dbReference type="Proteomes" id="UP000265618"/>
    </source>
</evidence>